<proteinExistence type="predicted"/>
<dbReference type="Pfam" id="PF06688">
    <property type="entry name" value="DUF1187"/>
    <property type="match status" value="1"/>
</dbReference>
<gene>
    <name evidence="1" type="ORF">LG542_01410</name>
</gene>
<keyword evidence="2" id="KW-1185">Reference proteome</keyword>
<accession>A0ABX6C5W8</accession>
<organism evidence="1 2">
    <name type="scientific">Latilactobacillus graminis</name>
    <dbReference type="NCBI Taxonomy" id="60519"/>
    <lineage>
        <taxon>Bacteria</taxon>
        <taxon>Bacillati</taxon>
        <taxon>Bacillota</taxon>
        <taxon>Bacilli</taxon>
        <taxon>Lactobacillales</taxon>
        <taxon>Lactobacillaceae</taxon>
        <taxon>Latilactobacillus</taxon>
    </lineage>
</organism>
<name>A0ABX6C5W8_9LACO</name>
<dbReference type="RefSeq" id="WP_151886717.1">
    <property type="nucleotide sequence ID" value="NZ_CP045007.1"/>
</dbReference>
<protein>
    <submittedName>
        <fullName evidence="1">DUF1187 family protein</fullName>
    </submittedName>
</protein>
<dbReference type="Proteomes" id="UP000326334">
    <property type="component" value="Chromosome"/>
</dbReference>
<dbReference type="InterPro" id="IPR009572">
    <property type="entry name" value="DUF1187"/>
</dbReference>
<reference evidence="1 2" key="1">
    <citation type="submission" date="2019-10" db="EMBL/GenBank/DDBJ databases">
        <title>Genome sequencing of Lactobacillus graminis.</title>
        <authorList>
            <person name="Kim K."/>
        </authorList>
    </citation>
    <scope>NUCLEOTIDE SEQUENCE [LARGE SCALE GENOMIC DNA]</scope>
    <source>
        <strain evidence="1 2">LG542</strain>
    </source>
</reference>
<dbReference type="EMBL" id="CP045007">
    <property type="protein sequence ID" value="QFP78971.1"/>
    <property type="molecule type" value="Genomic_DNA"/>
</dbReference>
<evidence type="ECO:0000313" key="1">
    <source>
        <dbReference type="EMBL" id="QFP78971.1"/>
    </source>
</evidence>
<sequence>MYCNGRFTIPVSNVTLTGSPAYSVSTEKEAKACFSMALSIAGFNCAKIPSATKGSGVGSSYSSVK</sequence>
<evidence type="ECO:0000313" key="2">
    <source>
        <dbReference type="Proteomes" id="UP000326334"/>
    </source>
</evidence>